<dbReference type="OrthoDB" id="5825803at2759"/>
<feature type="transmembrane region" description="Helical" evidence="1">
    <location>
        <begin position="89"/>
        <end position="111"/>
    </location>
</feature>
<proteinExistence type="predicted"/>
<sequence>MRLRHRSSNVGLEHNLSCLVLKKLCRKSSFKFCKTLFGRAGSGYLVEIEHSFPWDSRDPKHKEFLWNPEAFSEKSSDIFPAFATRFRRICVTAIIYGKLSLHCMLALLYVIDSWRFDELKNAHISRAGTESARNIELYYLFMLYCYCRPVHKSWNWKLINRNVPWISADRSTTDGRLCQFSVQEVFHQQVFH</sequence>
<keyword evidence="1" id="KW-0812">Transmembrane</keyword>
<protein>
    <submittedName>
        <fullName evidence="2">Uncharacterized protein</fullName>
    </submittedName>
</protein>
<name>A0A1S0TSZ3_LOALO</name>
<evidence type="ECO:0000313" key="2">
    <source>
        <dbReference type="EMBL" id="EFO19515.1"/>
    </source>
</evidence>
<keyword evidence="1" id="KW-1133">Transmembrane helix</keyword>
<dbReference type="RefSeq" id="XP_003144553.1">
    <property type="nucleotide sequence ID" value="XM_003144505.1"/>
</dbReference>
<dbReference type="EMBL" id="JH712186">
    <property type="protein sequence ID" value="EFO19515.1"/>
    <property type="molecule type" value="Genomic_DNA"/>
</dbReference>
<dbReference type="InParanoid" id="A0A1S0TSZ3"/>
<keyword evidence="1" id="KW-0472">Membrane</keyword>
<evidence type="ECO:0000256" key="1">
    <source>
        <dbReference type="SAM" id="Phobius"/>
    </source>
</evidence>
<accession>A0A1S0TSZ3</accession>
<gene>
    <name evidence="2" type="ORF">LOAG_08974</name>
</gene>
<dbReference type="KEGG" id="loa:LOAG_08974"/>
<organism evidence="2">
    <name type="scientific">Loa loa</name>
    <name type="common">Eye worm</name>
    <name type="synonym">Filaria loa</name>
    <dbReference type="NCBI Taxonomy" id="7209"/>
    <lineage>
        <taxon>Eukaryota</taxon>
        <taxon>Metazoa</taxon>
        <taxon>Ecdysozoa</taxon>
        <taxon>Nematoda</taxon>
        <taxon>Chromadorea</taxon>
        <taxon>Rhabditida</taxon>
        <taxon>Spirurina</taxon>
        <taxon>Spiruromorpha</taxon>
        <taxon>Filarioidea</taxon>
        <taxon>Onchocercidae</taxon>
        <taxon>Loa</taxon>
    </lineage>
</organism>
<dbReference type="CTD" id="9946408"/>
<reference evidence="2" key="1">
    <citation type="submission" date="2012-04" db="EMBL/GenBank/DDBJ databases">
        <title>The Genome Sequence of Loa loa.</title>
        <authorList>
            <consortium name="The Broad Institute Genome Sequencing Platform"/>
            <consortium name="Broad Institute Genome Sequencing Center for Infectious Disease"/>
            <person name="Nutman T.B."/>
            <person name="Fink D.L."/>
            <person name="Russ C."/>
            <person name="Young S."/>
            <person name="Zeng Q."/>
            <person name="Gargeya S."/>
            <person name="Alvarado L."/>
            <person name="Berlin A."/>
            <person name="Chapman S.B."/>
            <person name="Chen Z."/>
            <person name="Freedman E."/>
            <person name="Gellesch M."/>
            <person name="Goldberg J."/>
            <person name="Griggs A."/>
            <person name="Gujja S."/>
            <person name="Heilman E.R."/>
            <person name="Heiman D."/>
            <person name="Howarth C."/>
            <person name="Mehta T."/>
            <person name="Neiman D."/>
            <person name="Pearson M."/>
            <person name="Roberts A."/>
            <person name="Saif S."/>
            <person name="Shea T."/>
            <person name="Shenoy N."/>
            <person name="Sisk P."/>
            <person name="Stolte C."/>
            <person name="Sykes S."/>
            <person name="White J."/>
            <person name="Yandava C."/>
            <person name="Haas B."/>
            <person name="Henn M.R."/>
            <person name="Nusbaum C."/>
            <person name="Birren B."/>
        </authorList>
    </citation>
    <scope>NUCLEOTIDE SEQUENCE [LARGE SCALE GENOMIC DNA]</scope>
</reference>
<dbReference type="AlphaFoldDB" id="A0A1S0TSZ3"/>
<dbReference type="GeneID" id="9946408"/>